<gene>
    <name evidence="1" type="ORF">K460DRAFT_345818</name>
</gene>
<dbReference type="AlphaFoldDB" id="A0A9P4GB72"/>
<dbReference type="OrthoDB" id="4413570at2759"/>
<reference evidence="1" key="1">
    <citation type="submission" date="2020-01" db="EMBL/GenBank/DDBJ databases">
        <authorList>
            <consortium name="DOE Joint Genome Institute"/>
            <person name="Haridas S."/>
            <person name="Albert R."/>
            <person name="Binder M."/>
            <person name="Bloem J."/>
            <person name="Labutti K."/>
            <person name="Salamov A."/>
            <person name="Andreopoulos B."/>
            <person name="Baker S.E."/>
            <person name="Barry K."/>
            <person name="Bills G."/>
            <person name="Bluhm B.H."/>
            <person name="Cannon C."/>
            <person name="Castanera R."/>
            <person name="Culley D.E."/>
            <person name="Daum C."/>
            <person name="Ezra D."/>
            <person name="Gonzalez J.B."/>
            <person name="Henrissat B."/>
            <person name="Kuo A."/>
            <person name="Liang C."/>
            <person name="Lipzen A."/>
            <person name="Lutzoni F."/>
            <person name="Magnuson J."/>
            <person name="Mondo S."/>
            <person name="Nolan M."/>
            <person name="Ohm R."/>
            <person name="Pangilinan J."/>
            <person name="Park H.-J."/>
            <person name="Ramirez L."/>
            <person name="Alfaro M."/>
            <person name="Sun H."/>
            <person name="Tritt A."/>
            <person name="Yoshinaga Y."/>
            <person name="Zwiers L.-H."/>
            <person name="Turgeon B.G."/>
            <person name="Goodwin S.B."/>
            <person name="Spatafora J.W."/>
            <person name="Crous P.W."/>
            <person name="Grigoriev I.V."/>
        </authorList>
    </citation>
    <scope>NUCLEOTIDE SEQUENCE</scope>
    <source>
        <strain evidence="1">CBS 394.84</strain>
    </source>
</reference>
<dbReference type="Proteomes" id="UP000800039">
    <property type="component" value="Unassembled WGS sequence"/>
</dbReference>
<evidence type="ECO:0000313" key="2">
    <source>
        <dbReference type="Proteomes" id="UP000800039"/>
    </source>
</evidence>
<accession>A0A9P4GB72</accession>
<dbReference type="EMBL" id="ML976618">
    <property type="protein sequence ID" value="KAF1842186.1"/>
    <property type="molecule type" value="Genomic_DNA"/>
</dbReference>
<protein>
    <submittedName>
        <fullName evidence="1">Uncharacterized protein</fullName>
    </submittedName>
</protein>
<organism evidence="1 2">
    <name type="scientific">Cucurbitaria berberidis CBS 394.84</name>
    <dbReference type="NCBI Taxonomy" id="1168544"/>
    <lineage>
        <taxon>Eukaryota</taxon>
        <taxon>Fungi</taxon>
        <taxon>Dikarya</taxon>
        <taxon>Ascomycota</taxon>
        <taxon>Pezizomycotina</taxon>
        <taxon>Dothideomycetes</taxon>
        <taxon>Pleosporomycetidae</taxon>
        <taxon>Pleosporales</taxon>
        <taxon>Pleosporineae</taxon>
        <taxon>Cucurbitariaceae</taxon>
        <taxon>Cucurbitaria</taxon>
    </lineage>
</organism>
<evidence type="ECO:0000313" key="1">
    <source>
        <dbReference type="EMBL" id="KAF1842186.1"/>
    </source>
</evidence>
<comment type="caution">
    <text evidence="1">The sequence shown here is derived from an EMBL/GenBank/DDBJ whole genome shotgun (WGS) entry which is preliminary data.</text>
</comment>
<keyword evidence="2" id="KW-1185">Reference proteome</keyword>
<name>A0A9P4GB72_9PLEO</name>
<dbReference type="GeneID" id="63848536"/>
<dbReference type="RefSeq" id="XP_040784749.1">
    <property type="nucleotide sequence ID" value="XM_040931284.1"/>
</dbReference>
<sequence>MASHEDATLFFTLPLELREHIYKEVLASPAQGPELLRTCREIKTEAHKFLFQRPINFHSQLSLYEWLDQAPHNLLPHVTEVSLTIQDVNFRTLLEPEASNSQPTTPPRLLTSELYEVEIGKLDQALKQLPKVKTVTIRALSTRQSFLYRDFLAKVLELLSSMCPTLLDLRLEGNMHHQSLRFLTGLQHLRCFSFDGFSSTSATETADILASLEHLSSLTLVSQHELLMPSTYLQSGFTSKPQSFTGDVVRTINQLASFSVIERTPTPSTTLFLTSEVLASLQGHKALNSLSIILSYTPDDETLLSLQEFLRRSDIHRLELDWPDLKPGILGEYSLVQEDLKTLWVRAQSASDAYTALVPIFESRHEGGLPNLRKIVLIRANKDDSKSRVASSDRKDSGIGVSENKKLHGAPIDRIFDKDELCQIKRRLQVLGIQVLWCTESE</sequence>
<proteinExistence type="predicted"/>